<name>D3PEB7_DEFDS</name>
<dbReference type="HOGENOM" id="CLU_133660_0_0_0"/>
<feature type="transmembrane region" description="Helical" evidence="1">
    <location>
        <begin position="9"/>
        <end position="31"/>
    </location>
</feature>
<dbReference type="KEGG" id="ddf:DEFDS_1480"/>
<reference evidence="2 3" key="1">
    <citation type="journal article" date="2010" name="DNA Res.">
        <title>Bacterial lifestyle in a deep-sea hydrothermal vent chimney revealed by the genome sequence of the thermophilic bacterium Deferribacter desulfuricans SSM1.</title>
        <authorList>
            <person name="Takaki Y."/>
            <person name="Shimamura S."/>
            <person name="Nakagawa S."/>
            <person name="Fukuhara Y."/>
            <person name="Horikawa H."/>
            <person name="Ankai A."/>
            <person name="Harada T."/>
            <person name="Hosoyama A."/>
            <person name="Oguchi A."/>
            <person name="Fukui S."/>
            <person name="Fujita N."/>
            <person name="Takami H."/>
            <person name="Takai K."/>
        </authorList>
    </citation>
    <scope>NUCLEOTIDE SEQUENCE [LARGE SCALE GENOMIC DNA]</scope>
    <source>
        <strain evidence="3">DSM 14783 / JCM 11476 / NBRC 101012 / SSM1</strain>
    </source>
</reference>
<evidence type="ECO:0000313" key="3">
    <source>
        <dbReference type="Proteomes" id="UP000001520"/>
    </source>
</evidence>
<accession>D3PEB7</accession>
<dbReference type="AlphaFoldDB" id="D3PEB7"/>
<dbReference type="RefSeq" id="WP_013008186.1">
    <property type="nucleotide sequence ID" value="NC_013939.1"/>
</dbReference>
<sequence length="172" mass="20227">MIYRYDKRVFLLLITLLISAIYFAVSHFFIGGSPYKFIILGVLLVFILFNIISLVRKEIKLDDNKITVRALLGEKSLDFKDINDAVFLYLKGRTILILSDDQKFVFLSSLIDRFDNILDYIKDKVNEDTKKRLNEFDLKKYKKAKLFLNIFLVMAILFLLLFGTYNFLLLTK</sequence>
<feature type="transmembrane region" description="Helical" evidence="1">
    <location>
        <begin position="37"/>
        <end position="55"/>
    </location>
</feature>
<dbReference type="eggNOG" id="ENOG5032AA4">
    <property type="taxonomic scope" value="Bacteria"/>
</dbReference>
<dbReference type="EMBL" id="AP011529">
    <property type="protein sequence ID" value="BAI80940.1"/>
    <property type="molecule type" value="Genomic_DNA"/>
</dbReference>
<dbReference type="STRING" id="639282.DEFDS_1480"/>
<proteinExistence type="predicted"/>
<keyword evidence="1" id="KW-1133">Transmembrane helix</keyword>
<feature type="transmembrane region" description="Helical" evidence="1">
    <location>
        <begin position="146"/>
        <end position="168"/>
    </location>
</feature>
<dbReference type="OrthoDB" id="9814832at2"/>
<protein>
    <submittedName>
        <fullName evidence="2">Uncharacterized protein</fullName>
    </submittedName>
</protein>
<dbReference type="Proteomes" id="UP000001520">
    <property type="component" value="Chromosome"/>
</dbReference>
<organism evidence="2 3">
    <name type="scientific">Deferribacter desulfuricans (strain DSM 14783 / JCM 11476 / NBRC 101012 / SSM1)</name>
    <dbReference type="NCBI Taxonomy" id="639282"/>
    <lineage>
        <taxon>Bacteria</taxon>
        <taxon>Pseudomonadati</taxon>
        <taxon>Deferribacterota</taxon>
        <taxon>Deferribacteres</taxon>
        <taxon>Deferribacterales</taxon>
        <taxon>Deferribacteraceae</taxon>
        <taxon>Deferribacter</taxon>
    </lineage>
</organism>
<evidence type="ECO:0000256" key="1">
    <source>
        <dbReference type="SAM" id="Phobius"/>
    </source>
</evidence>
<keyword evidence="1" id="KW-0472">Membrane</keyword>
<evidence type="ECO:0000313" key="2">
    <source>
        <dbReference type="EMBL" id="BAI80940.1"/>
    </source>
</evidence>
<gene>
    <name evidence="2" type="ordered locus">DEFDS_1480</name>
</gene>
<keyword evidence="1" id="KW-0812">Transmembrane</keyword>
<keyword evidence="3" id="KW-1185">Reference proteome</keyword>